<dbReference type="HOGENOM" id="CLU_093861_2_0_11"/>
<reference evidence="3" key="1">
    <citation type="submission" date="2011-12" db="EMBL/GenBank/DDBJ databases">
        <title>Complete genome sequence of Streptomyces cattleya strain DSM 46488.</title>
        <authorList>
            <person name="Ou H.-Y."/>
            <person name="Li P."/>
            <person name="Zhao C."/>
            <person name="O'Hagan D."/>
            <person name="Deng Z."/>
        </authorList>
    </citation>
    <scope>NUCLEOTIDE SEQUENCE [LARGE SCALE GENOMIC DNA]</scope>
    <source>
        <strain evidence="3">ATCC 35852 / DSM 46488 / JCM 4925 / NBRC 14057 / NRRL 8057</strain>
    </source>
</reference>
<dbReference type="Proteomes" id="UP000007842">
    <property type="component" value="Chromosome"/>
</dbReference>
<proteinExistence type="predicted"/>
<organism evidence="2 3">
    <name type="scientific">Streptantibioticus cattleyicolor (strain ATCC 35852 / DSM 46488 / JCM 4925 / NBRC 14057 / NRRL 8057)</name>
    <name type="common">Streptomyces cattleya</name>
    <dbReference type="NCBI Taxonomy" id="1003195"/>
    <lineage>
        <taxon>Bacteria</taxon>
        <taxon>Bacillati</taxon>
        <taxon>Actinomycetota</taxon>
        <taxon>Actinomycetes</taxon>
        <taxon>Kitasatosporales</taxon>
        <taxon>Streptomycetaceae</taxon>
        <taxon>Streptantibioticus</taxon>
    </lineage>
</organism>
<dbReference type="EMBL" id="CP003219">
    <property type="protein sequence ID" value="AEW93820.1"/>
    <property type="molecule type" value="Genomic_DNA"/>
</dbReference>
<evidence type="ECO:0000256" key="1">
    <source>
        <dbReference type="SAM" id="MobiDB-lite"/>
    </source>
</evidence>
<evidence type="ECO:0000313" key="2">
    <source>
        <dbReference type="EMBL" id="AEW93820.1"/>
    </source>
</evidence>
<accession>F8JYQ5</accession>
<accession>G8WZ71</accession>
<feature type="region of interest" description="Disordered" evidence="1">
    <location>
        <begin position="1"/>
        <end position="34"/>
    </location>
</feature>
<feature type="compositionally biased region" description="Basic and acidic residues" evidence="1">
    <location>
        <begin position="18"/>
        <end position="34"/>
    </location>
</feature>
<dbReference type="AlphaFoldDB" id="F8JYQ5"/>
<dbReference type="PATRIC" id="fig|1003195.11.peg.3027"/>
<dbReference type="KEGG" id="scy:SCATT_14490"/>
<evidence type="ECO:0000313" key="3">
    <source>
        <dbReference type="Proteomes" id="UP000007842"/>
    </source>
</evidence>
<name>F8JYQ5_STREN</name>
<keyword evidence="3" id="KW-1185">Reference proteome</keyword>
<dbReference type="KEGG" id="sct:SCAT_1446"/>
<dbReference type="RefSeq" id="WP_014142204.1">
    <property type="nucleotide sequence ID" value="NC_016111.1"/>
</dbReference>
<gene>
    <name evidence="2" type="ordered locus">SCATT_14490</name>
</gene>
<protein>
    <submittedName>
        <fullName evidence="2">Uncharacterized protein</fullName>
    </submittedName>
</protein>
<sequence>MNEHDGHAAPDSGSGPRRVLDEVRAAETERRTRQALDDFADHPRRAVQELDTLLAEACGWFTDALTDRRHALRQHWRGEGGSASTTVGPDDLRHALAEYRDLLLRLSRL</sequence>